<protein>
    <submittedName>
        <fullName evidence="1 2">Uncharacterized protein</fullName>
    </submittedName>
</protein>
<dbReference type="KEGG" id="gtt:GUITHDRAFT_148008"/>
<reference evidence="3" key="2">
    <citation type="submission" date="2012-11" db="EMBL/GenBank/DDBJ databases">
        <authorList>
            <person name="Kuo A."/>
            <person name="Curtis B.A."/>
            <person name="Tanifuji G."/>
            <person name="Burki F."/>
            <person name="Gruber A."/>
            <person name="Irimia M."/>
            <person name="Maruyama S."/>
            <person name="Arias M.C."/>
            <person name="Ball S.G."/>
            <person name="Gile G.H."/>
            <person name="Hirakawa Y."/>
            <person name="Hopkins J.F."/>
            <person name="Rensing S.A."/>
            <person name="Schmutz J."/>
            <person name="Symeonidi A."/>
            <person name="Elias M."/>
            <person name="Eveleigh R.J."/>
            <person name="Herman E.K."/>
            <person name="Klute M.J."/>
            <person name="Nakayama T."/>
            <person name="Obornik M."/>
            <person name="Reyes-Prieto A."/>
            <person name="Armbrust E.V."/>
            <person name="Aves S.J."/>
            <person name="Beiko R.G."/>
            <person name="Coutinho P."/>
            <person name="Dacks J.B."/>
            <person name="Durnford D.G."/>
            <person name="Fast N.M."/>
            <person name="Green B.R."/>
            <person name="Grisdale C."/>
            <person name="Hempe F."/>
            <person name="Henrissat B."/>
            <person name="Hoppner M.P."/>
            <person name="Ishida K.-I."/>
            <person name="Kim E."/>
            <person name="Koreny L."/>
            <person name="Kroth P.G."/>
            <person name="Liu Y."/>
            <person name="Malik S.-B."/>
            <person name="Maier U.G."/>
            <person name="McRose D."/>
            <person name="Mock T."/>
            <person name="Neilson J.A."/>
            <person name="Onodera N.T."/>
            <person name="Poole A.M."/>
            <person name="Pritham E.J."/>
            <person name="Richards T.A."/>
            <person name="Rocap G."/>
            <person name="Roy S.W."/>
            <person name="Sarai C."/>
            <person name="Schaack S."/>
            <person name="Shirato S."/>
            <person name="Slamovits C.H."/>
            <person name="Spencer D.F."/>
            <person name="Suzuki S."/>
            <person name="Worden A.Z."/>
            <person name="Zauner S."/>
            <person name="Barry K."/>
            <person name="Bell C."/>
            <person name="Bharti A.K."/>
            <person name="Crow J.A."/>
            <person name="Grimwood J."/>
            <person name="Kramer R."/>
            <person name="Lindquist E."/>
            <person name="Lucas S."/>
            <person name="Salamov A."/>
            <person name="McFadden G.I."/>
            <person name="Lane C.E."/>
            <person name="Keeling P.J."/>
            <person name="Gray M.W."/>
            <person name="Grigoriev I.V."/>
            <person name="Archibald J.M."/>
        </authorList>
    </citation>
    <scope>NUCLEOTIDE SEQUENCE</scope>
    <source>
        <strain evidence="3">CCMP2712</strain>
    </source>
</reference>
<sequence>MTDQNGSGDGKRILTPRSELLSRFDAAVVEQGEAMAKEWTNRDEDNMARKMYNDREALLTCERLLSMLKAKEMQQCDAMSAARNHLHGCDLLAFLSNVLGSHGIPGAVEDRRWTEARVAAAKLMLHLCDGSSKNSVWILSSEELRGRIRETLREEAKLIESLSMDDGNTEALRAIRECQHLLVLLLQCLEEERA</sequence>
<evidence type="ECO:0000313" key="1">
    <source>
        <dbReference type="EMBL" id="EKX33289.1"/>
    </source>
</evidence>
<evidence type="ECO:0000313" key="2">
    <source>
        <dbReference type="EnsemblProtists" id="EKX33289"/>
    </source>
</evidence>
<dbReference type="AlphaFoldDB" id="L1IBL8"/>
<dbReference type="Proteomes" id="UP000011087">
    <property type="component" value="Unassembled WGS sequence"/>
</dbReference>
<reference evidence="1 3" key="1">
    <citation type="journal article" date="2012" name="Nature">
        <title>Algal genomes reveal evolutionary mosaicism and the fate of nucleomorphs.</title>
        <authorList>
            <consortium name="DOE Joint Genome Institute"/>
            <person name="Curtis B.A."/>
            <person name="Tanifuji G."/>
            <person name="Burki F."/>
            <person name="Gruber A."/>
            <person name="Irimia M."/>
            <person name="Maruyama S."/>
            <person name="Arias M.C."/>
            <person name="Ball S.G."/>
            <person name="Gile G.H."/>
            <person name="Hirakawa Y."/>
            <person name="Hopkins J.F."/>
            <person name="Kuo A."/>
            <person name="Rensing S.A."/>
            <person name="Schmutz J."/>
            <person name="Symeonidi A."/>
            <person name="Elias M."/>
            <person name="Eveleigh R.J."/>
            <person name="Herman E.K."/>
            <person name="Klute M.J."/>
            <person name="Nakayama T."/>
            <person name="Obornik M."/>
            <person name="Reyes-Prieto A."/>
            <person name="Armbrust E.V."/>
            <person name="Aves S.J."/>
            <person name="Beiko R.G."/>
            <person name="Coutinho P."/>
            <person name="Dacks J.B."/>
            <person name="Durnford D.G."/>
            <person name="Fast N.M."/>
            <person name="Green B.R."/>
            <person name="Grisdale C.J."/>
            <person name="Hempel F."/>
            <person name="Henrissat B."/>
            <person name="Hoppner M.P."/>
            <person name="Ishida K."/>
            <person name="Kim E."/>
            <person name="Koreny L."/>
            <person name="Kroth P.G."/>
            <person name="Liu Y."/>
            <person name="Malik S.B."/>
            <person name="Maier U.G."/>
            <person name="McRose D."/>
            <person name="Mock T."/>
            <person name="Neilson J.A."/>
            <person name="Onodera N.T."/>
            <person name="Poole A.M."/>
            <person name="Pritham E.J."/>
            <person name="Richards T.A."/>
            <person name="Rocap G."/>
            <person name="Roy S.W."/>
            <person name="Sarai C."/>
            <person name="Schaack S."/>
            <person name="Shirato S."/>
            <person name="Slamovits C.H."/>
            <person name="Spencer D.F."/>
            <person name="Suzuki S."/>
            <person name="Worden A.Z."/>
            <person name="Zauner S."/>
            <person name="Barry K."/>
            <person name="Bell C."/>
            <person name="Bharti A.K."/>
            <person name="Crow J.A."/>
            <person name="Grimwood J."/>
            <person name="Kramer R."/>
            <person name="Lindquist E."/>
            <person name="Lucas S."/>
            <person name="Salamov A."/>
            <person name="McFadden G.I."/>
            <person name="Lane C.E."/>
            <person name="Keeling P.J."/>
            <person name="Gray M.W."/>
            <person name="Grigoriev I.V."/>
            <person name="Archibald J.M."/>
        </authorList>
    </citation>
    <scope>NUCLEOTIDE SEQUENCE</scope>
    <source>
        <strain evidence="1 3">CCMP2712</strain>
    </source>
</reference>
<dbReference type="RefSeq" id="XP_005820269.1">
    <property type="nucleotide sequence ID" value="XM_005820212.1"/>
</dbReference>
<name>L1IBL8_GUITC</name>
<keyword evidence="3" id="KW-1185">Reference proteome</keyword>
<dbReference type="GeneID" id="17290025"/>
<gene>
    <name evidence="1" type="ORF">GUITHDRAFT_148008</name>
</gene>
<accession>L1IBL8</accession>
<reference evidence="2" key="3">
    <citation type="submission" date="2015-06" db="UniProtKB">
        <authorList>
            <consortium name="EnsemblProtists"/>
        </authorList>
    </citation>
    <scope>IDENTIFICATION</scope>
</reference>
<proteinExistence type="predicted"/>
<dbReference type="HOGENOM" id="CLU_1404892_0_0_1"/>
<evidence type="ECO:0000313" key="3">
    <source>
        <dbReference type="Proteomes" id="UP000011087"/>
    </source>
</evidence>
<dbReference type="PaxDb" id="55529-EKX33289"/>
<dbReference type="EnsemblProtists" id="EKX33289">
    <property type="protein sequence ID" value="EKX33289"/>
    <property type="gene ID" value="GUITHDRAFT_148008"/>
</dbReference>
<dbReference type="EMBL" id="JH993147">
    <property type="protein sequence ID" value="EKX33289.1"/>
    <property type="molecule type" value="Genomic_DNA"/>
</dbReference>
<organism evidence="1">
    <name type="scientific">Guillardia theta (strain CCMP2712)</name>
    <name type="common">Cryptophyte</name>
    <dbReference type="NCBI Taxonomy" id="905079"/>
    <lineage>
        <taxon>Eukaryota</taxon>
        <taxon>Cryptophyceae</taxon>
        <taxon>Pyrenomonadales</taxon>
        <taxon>Geminigeraceae</taxon>
        <taxon>Guillardia</taxon>
    </lineage>
</organism>